<evidence type="ECO:0000313" key="1">
    <source>
        <dbReference type="EMBL" id="TQV86733.1"/>
    </source>
</evidence>
<protein>
    <submittedName>
        <fullName evidence="1">Uncharacterized protein</fullName>
    </submittedName>
</protein>
<organism evidence="1 2">
    <name type="scientific">Aliikangiella coralliicola</name>
    <dbReference type="NCBI Taxonomy" id="2592383"/>
    <lineage>
        <taxon>Bacteria</taxon>
        <taxon>Pseudomonadati</taxon>
        <taxon>Pseudomonadota</taxon>
        <taxon>Gammaproteobacteria</taxon>
        <taxon>Oceanospirillales</taxon>
        <taxon>Pleioneaceae</taxon>
        <taxon>Aliikangiella</taxon>
    </lineage>
</organism>
<comment type="caution">
    <text evidence="1">The sequence shown here is derived from an EMBL/GenBank/DDBJ whole genome shotgun (WGS) entry which is preliminary data.</text>
</comment>
<reference evidence="1 2" key="1">
    <citation type="submission" date="2019-07" db="EMBL/GenBank/DDBJ databases">
        <title>Draft genome for Aliikangiella sp. M105.</title>
        <authorList>
            <person name="Wang G."/>
        </authorList>
    </citation>
    <scope>NUCLEOTIDE SEQUENCE [LARGE SCALE GENOMIC DNA]</scope>
    <source>
        <strain evidence="1 2">M105</strain>
    </source>
</reference>
<name>A0A545UBC7_9GAMM</name>
<dbReference type="Proteomes" id="UP000315439">
    <property type="component" value="Unassembled WGS sequence"/>
</dbReference>
<gene>
    <name evidence="1" type="ORF">FLL46_17740</name>
</gene>
<dbReference type="EMBL" id="VIKS01000010">
    <property type="protein sequence ID" value="TQV86733.1"/>
    <property type="molecule type" value="Genomic_DNA"/>
</dbReference>
<evidence type="ECO:0000313" key="2">
    <source>
        <dbReference type="Proteomes" id="UP000315439"/>
    </source>
</evidence>
<sequence length="111" mass="13175">MPKQSLELIKLLKDVRDVNGATADFSLQFLRYINCTKDRQLFMSVFFNLHYTAHHIEIKLIDLGMNVLGQPYNPTVFRNIDFLSVDFVNAMKQFLENRYSNQFRTERKSEH</sequence>
<proteinExistence type="predicted"/>
<accession>A0A545UBC7</accession>
<dbReference type="RefSeq" id="WP_142932658.1">
    <property type="nucleotide sequence ID" value="NZ_ML660166.1"/>
</dbReference>
<keyword evidence="2" id="KW-1185">Reference proteome</keyword>
<dbReference type="AlphaFoldDB" id="A0A545UBC7"/>